<feature type="compositionally biased region" description="Low complexity" evidence="1">
    <location>
        <begin position="89"/>
        <end position="102"/>
    </location>
</feature>
<evidence type="ECO:0000256" key="1">
    <source>
        <dbReference type="SAM" id="MobiDB-lite"/>
    </source>
</evidence>
<evidence type="ECO:0000313" key="3">
    <source>
        <dbReference type="Proteomes" id="UP000275579"/>
    </source>
</evidence>
<feature type="region of interest" description="Disordered" evidence="1">
    <location>
        <begin position="88"/>
        <end position="126"/>
    </location>
</feature>
<feature type="compositionally biased region" description="Acidic residues" evidence="1">
    <location>
        <begin position="103"/>
        <end position="115"/>
    </location>
</feature>
<organism evidence="2 3">
    <name type="scientific">Streptomyces lydicus</name>
    <dbReference type="NCBI Taxonomy" id="47763"/>
    <lineage>
        <taxon>Bacteria</taxon>
        <taxon>Bacillati</taxon>
        <taxon>Actinomycetota</taxon>
        <taxon>Actinomycetes</taxon>
        <taxon>Kitasatosporales</taxon>
        <taxon>Streptomycetaceae</taxon>
        <taxon>Streptomyces</taxon>
    </lineage>
</organism>
<dbReference type="RefSeq" id="WP_127151029.1">
    <property type="nucleotide sequence ID" value="NZ_CP029042.1"/>
</dbReference>
<feature type="compositionally biased region" description="Low complexity" evidence="1">
    <location>
        <begin position="116"/>
        <end position="126"/>
    </location>
</feature>
<name>A0A3S9YAL3_9ACTN</name>
<dbReference type="Proteomes" id="UP000275579">
    <property type="component" value="Chromosome"/>
</dbReference>
<gene>
    <name evidence="2" type="ORF">DDE74_14645</name>
</gene>
<dbReference type="AlphaFoldDB" id="A0A3S9YAL3"/>
<reference evidence="2 3" key="1">
    <citation type="submission" date="2018-04" db="EMBL/GenBank/DDBJ databases">
        <title>Complete genome sequences of Streptomyces lydicus strain WYEC and characterization of antagonistic properties of biological control agents.</title>
        <authorList>
            <person name="Mariita R.M."/>
            <person name="Sello J.K."/>
        </authorList>
    </citation>
    <scope>NUCLEOTIDE SEQUENCE [LARGE SCALE GENOMIC DNA]</scope>
    <source>
        <strain evidence="2 3">WYEC 108</strain>
    </source>
</reference>
<accession>A0A3S9YAL3</accession>
<protein>
    <submittedName>
        <fullName evidence="2">Uncharacterized protein</fullName>
    </submittedName>
</protein>
<proteinExistence type="predicted"/>
<sequence length="126" mass="13159">MNPMDDARLLPWLSPEGNPCFLVGDGTGYVARLADAMEEEQLDSAGELIEEALRLLAGLSWTPGELHLLAVELTTALTDVRRVAKGRGARLAASGADAPDAPDTLDGDDGDDGDVDGLQLPAEAFG</sequence>
<dbReference type="EMBL" id="CP029042">
    <property type="protein sequence ID" value="AZS72017.1"/>
    <property type="molecule type" value="Genomic_DNA"/>
</dbReference>
<evidence type="ECO:0000313" key="2">
    <source>
        <dbReference type="EMBL" id="AZS72017.1"/>
    </source>
</evidence>